<evidence type="ECO:0000313" key="1">
    <source>
        <dbReference type="EMBL" id="RLL93854.1"/>
    </source>
</evidence>
<name>A0A3R7FN00_9EURO</name>
<reference evidence="1 2" key="1">
    <citation type="submission" date="2018-08" db="EMBL/GenBank/DDBJ databases">
        <title>Draft genome sequences of two Aspergillus turcosus clinical strains isolated from bronchoalveolar lavage fluid: one azole-susceptible and the other azole-resistant.</title>
        <authorList>
            <person name="Parent-Michaud M."/>
            <person name="Dufresne P.J."/>
            <person name="Fournier E."/>
            <person name="Martineau C."/>
            <person name="Moreira S."/>
            <person name="Perkins V."/>
            <person name="De Repentigny L."/>
            <person name="Dufresne S.F."/>
        </authorList>
    </citation>
    <scope>NUCLEOTIDE SEQUENCE [LARGE SCALE GENOMIC DNA]</scope>
    <source>
        <strain evidence="1">HMR AF 1038</strain>
    </source>
</reference>
<evidence type="ECO:0000313" key="2">
    <source>
        <dbReference type="Proteomes" id="UP000215289"/>
    </source>
</evidence>
<protein>
    <submittedName>
        <fullName evidence="1">Uncharacterized protein</fullName>
    </submittedName>
</protein>
<comment type="caution">
    <text evidence="1">The sequence shown here is derived from an EMBL/GenBank/DDBJ whole genome shotgun (WGS) entry which is preliminary data.</text>
</comment>
<accession>A0A3R7FN00</accession>
<proteinExistence type="predicted"/>
<organism evidence="1 2">
    <name type="scientific">Aspergillus turcosus</name>
    <dbReference type="NCBI Taxonomy" id="1245748"/>
    <lineage>
        <taxon>Eukaryota</taxon>
        <taxon>Fungi</taxon>
        <taxon>Dikarya</taxon>
        <taxon>Ascomycota</taxon>
        <taxon>Pezizomycotina</taxon>
        <taxon>Eurotiomycetes</taxon>
        <taxon>Eurotiomycetidae</taxon>
        <taxon>Eurotiales</taxon>
        <taxon>Aspergillaceae</taxon>
        <taxon>Aspergillus</taxon>
        <taxon>Aspergillus subgen. Fumigati</taxon>
    </lineage>
</organism>
<keyword evidence="2" id="KW-1185">Reference proteome</keyword>
<dbReference type="Proteomes" id="UP000215289">
    <property type="component" value="Unassembled WGS sequence"/>
</dbReference>
<sequence>MSEARFRQRMLKFTNWVEGAILSTLDKKMRDELRDEYRKNRDIALEGDDPKPKAPRTLLVEELKSRADIERIFRPHQEPRR</sequence>
<dbReference type="AlphaFoldDB" id="A0A3R7FN00"/>
<gene>
    <name evidence="1" type="ORF">CFD26_102591</name>
</gene>
<dbReference type="EMBL" id="NIDN02000255">
    <property type="protein sequence ID" value="RLL93854.1"/>
    <property type="molecule type" value="Genomic_DNA"/>
</dbReference>